<dbReference type="EMBL" id="JADGJD010001450">
    <property type="protein sequence ID" value="KAJ3041977.1"/>
    <property type="molecule type" value="Genomic_DNA"/>
</dbReference>
<organism evidence="5 6">
    <name type="scientific">Rhizophlyctis rosea</name>
    <dbReference type="NCBI Taxonomy" id="64517"/>
    <lineage>
        <taxon>Eukaryota</taxon>
        <taxon>Fungi</taxon>
        <taxon>Fungi incertae sedis</taxon>
        <taxon>Chytridiomycota</taxon>
        <taxon>Chytridiomycota incertae sedis</taxon>
        <taxon>Chytridiomycetes</taxon>
        <taxon>Rhizophlyctidales</taxon>
        <taxon>Rhizophlyctidaceae</taxon>
        <taxon>Rhizophlyctis</taxon>
    </lineage>
</organism>
<accession>A0AAD5WYK2</accession>
<dbReference type="GO" id="GO:0005085">
    <property type="term" value="F:guanyl-nucleotide exchange factor activity"/>
    <property type="evidence" value="ECO:0007669"/>
    <property type="project" value="UniProtKB-KW"/>
</dbReference>
<dbReference type="AlphaFoldDB" id="A0AAD5WYK2"/>
<evidence type="ECO:0000313" key="5">
    <source>
        <dbReference type="EMBL" id="KAJ3041977.1"/>
    </source>
</evidence>
<dbReference type="PANTHER" id="PTHR12425">
    <property type="entry name" value="SYNEMBRYN"/>
    <property type="match status" value="1"/>
</dbReference>
<comment type="caution">
    <text evidence="5">The sequence shown here is derived from an EMBL/GenBank/DDBJ whole genome shotgun (WGS) entry which is preliminary data.</text>
</comment>
<sequence>MPFEIYTSLPHSRTPSQTIQALSKFTTQYSTATSFVPNGVCTQEEKRVFVEQLLRGLSSNLEERRNAGTGGSGDSSGSEEEEATRLTLESLRILCRESLSCSQVYSSSGISLLLSHSTLPLTPSPSPSSSSPTQATFKPDSQVTIESLKVLSNCLLQNPQSRRCFEELGGVEGVVGGLGLDPTKLNLTTQFLLLRLLFLTTVDNKHTVAKLVEALGVVDVIEKIIKKHTPKPIEPGPFTPQTVLSEALKLVFNLMHDKAPSSKIGGGLFGGAVTYTDADEEVVEGVKPFS</sequence>
<comment type="similarity">
    <text evidence="1">Belongs to the synembryn family.</text>
</comment>
<proteinExistence type="inferred from homology"/>
<protein>
    <submittedName>
        <fullName evidence="5">Uncharacterized protein</fullName>
    </submittedName>
</protein>
<name>A0AAD5WYK2_9FUNG</name>
<evidence type="ECO:0000256" key="4">
    <source>
        <dbReference type="SAM" id="MobiDB-lite"/>
    </source>
</evidence>
<dbReference type="InterPro" id="IPR016024">
    <property type="entry name" value="ARM-type_fold"/>
</dbReference>
<dbReference type="Pfam" id="PF10165">
    <property type="entry name" value="Ric8"/>
    <property type="match status" value="1"/>
</dbReference>
<keyword evidence="2" id="KW-0344">Guanine-nucleotide releasing factor</keyword>
<evidence type="ECO:0000313" key="6">
    <source>
        <dbReference type="Proteomes" id="UP001212841"/>
    </source>
</evidence>
<reference evidence="5" key="1">
    <citation type="submission" date="2020-05" db="EMBL/GenBank/DDBJ databases">
        <title>Phylogenomic resolution of chytrid fungi.</title>
        <authorList>
            <person name="Stajich J.E."/>
            <person name="Amses K."/>
            <person name="Simmons R."/>
            <person name="Seto K."/>
            <person name="Myers J."/>
            <person name="Bonds A."/>
            <person name="Quandt C.A."/>
            <person name="Barry K."/>
            <person name="Liu P."/>
            <person name="Grigoriev I."/>
            <person name="Longcore J.E."/>
            <person name="James T.Y."/>
        </authorList>
    </citation>
    <scope>NUCLEOTIDE SEQUENCE</scope>
    <source>
        <strain evidence="5">JEL0318</strain>
    </source>
</reference>
<dbReference type="Gene3D" id="1.25.10.10">
    <property type="entry name" value="Leucine-rich Repeat Variant"/>
    <property type="match status" value="1"/>
</dbReference>
<feature type="region of interest" description="Disordered" evidence="4">
    <location>
        <begin position="60"/>
        <end position="83"/>
    </location>
</feature>
<gene>
    <name evidence="5" type="ORF">HK097_002139</name>
</gene>
<dbReference type="SUPFAM" id="SSF48371">
    <property type="entry name" value="ARM repeat"/>
    <property type="match status" value="1"/>
</dbReference>
<keyword evidence="6" id="KW-1185">Reference proteome</keyword>
<dbReference type="GO" id="GO:0005737">
    <property type="term" value="C:cytoplasm"/>
    <property type="evidence" value="ECO:0007669"/>
    <property type="project" value="TreeGrafter"/>
</dbReference>
<evidence type="ECO:0000256" key="1">
    <source>
        <dbReference type="ARBA" id="ARBA00009049"/>
    </source>
</evidence>
<evidence type="ECO:0000256" key="2">
    <source>
        <dbReference type="ARBA" id="ARBA00022658"/>
    </source>
</evidence>
<dbReference type="InterPro" id="IPR019318">
    <property type="entry name" value="Gua_nucleotide_exch_fac_Ric8"/>
</dbReference>
<evidence type="ECO:0000256" key="3">
    <source>
        <dbReference type="ARBA" id="ARBA00023186"/>
    </source>
</evidence>
<keyword evidence="3" id="KW-0143">Chaperone</keyword>
<dbReference type="GO" id="GO:0001965">
    <property type="term" value="F:G-protein alpha-subunit binding"/>
    <property type="evidence" value="ECO:0007669"/>
    <property type="project" value="TreeGrafter"/>
</dbReference>
<dbReference type="PANTHER" id="PTHR12425:SF5">
    <property type="entry name" value="SYNEMBRYN"/>
    <property type="match status" value="1"/>
</dbReference>
<feature type="non-terminal residue" evidence="5">
    <location>
        <position position="1"/>
    </location>
</feature>
<dbReference type="GO" id="GO:0007186">
    <property type="term" value="P:G protein-coupled receptor signaling pathway"/>
    <property type="evidence" value="ECO:0007669"/>
    <property type="project" value="TreeGrafter"/>
</dbReference>
<dbReference type="Proteomes" id="UP001212841">
    <property type="component" value="Unassembled WGS sequence"/>
</dbReference>
<dbReference type="InterPro" id="IPR011989">
    <property type="entry name" value="ARM-like"/>
</dbReference>